<keyword evidence="4" id="KW-1185">Reference proteome</keyword>
<evidence type="ECO:0008006" key="5">
    <source>
        <dbReference type="Google" id="ProtNLM"/>
    </source>
</evidence>
<dbReference type="PANTHER" id="PTHR47074">
    <property type="entry name" value="BNAC02G40300D PROTEIN"/>
    <property type="match status" value="1"/>
</dbReference>
<reference evidence="3" key="1">
    <citation type="journal article" date="2023" name="Plant J.">
        <title>Genome sequences and population genomics provide insights into the demographic history, inbreeding, and mutation load of two 'living fossil' tree species of Dipteronia.</title>
        <authorList>
            <person name="Feng Y."/>
            <person name="Comes H.P."/>
            <person name="Chen J."/>
            <person name="Zhu S."/>
            <person name="Lu R."/>
            <person name="Zhang X."/>
            <person name="Li P."/>
            <person name="Qiu J."/>
            <person name="Olsen K.M."/>
            <person name="Qiu Y."/>
        </authorList>
    </citation>
    <scope>NUCLEOTIDE SEQUENCE</scope>
    <source>
        <strain evidence="3">KIB01</strain>
    </source>
</reference>
<protein>
    <recommendedName>
        <fullName evidence="5">Reverse transcriptase zinc-binding domain-containing protein</fullName>
    </recommendedName>
</protein>
<dbReference type="InterPro" id="IPR026960">
    <property type="entry name" value="RVT-Znf"/>
</dbReference>
<dbReference type="Proteomes" id="UP001280121">
    <property type="component" value="Unassembled WGS sequence"/>
</dbReference>
<name>A0AAD9XEZ5_9ROSI</name>
<evidence type="ECO:0000259" key="1">
    <source>
        <dbReference type="Pfam" id="PF13456"/>
    </source>
</evidence>
<organism evidence="3 4">
    <name type="scientific">Dipteronia dyeriana</name>
    <dbReference type="NCBI Taxonomy" id="168575"/>
    <lineage>
        <taxon>Eukaryota</taxon>
        <taxon>Viridiplantae</taxon>
        <taxon>Streptophyta</taxon>
        <taxon>Embryophyta</taxon>
        <taxon>Tracheophyta</taxon>
        <taxon>Spermatophyta</taxon>
        <taxon>Magnoliopsida</taxon>
        <taxon>eudicotyledons</taxon>
        <taxon>Gunneridae</taxon>
        <taxon>Pentapetalae</taxon>
        <taxon>rosids</taxon>
        <taxon>malvids</taxon>
        <taxon>Sapindales</taxon>
        <taxon>Sapindaceae</taxon>
        <taxon>Hippocastanoideae</taxon>
        <taxon>Acereae</taxon>
        <taxon>Dipteronia</taxon>
    </lineage>
</organism>
<dbReference type="Pfam" id="PF13966">
    <property type="entry name" value="zf-RVT"/>
    <property type="match status" value="1"/>
</dbReference>
<comment type="caution">
    <text evidence="3">The sequence shown here is derived from an EMBL/GenBank/DDBJ whole genome shotgun (WGS) entry which is preliminary data.</text>
</comment>
<evidence type="ECO:0000313" key="3">
    <source>
        <dbReference type="EMBL" id="KAK2657966.1"/>
    </source>
</evidence>
<dbReference type="PANTHER" id="PTHR47074:SF48">
    <property type="entry name" value="POLYNUCLEOTIDYL TRANSFERASE, RIBONUCLEASE H-LIKE SUPERFAMILY PROTEIN"/>
    <property type="match status" value="1"/>
</dbReference>
<dbReference type="GO" id="GO:0004523">
    <property type="term" value="F:RNA-DNA hybrid ribonuclease activity"/>
    <property type="evidence" value="ECO:0007669"/>
    <property type="project" value="InterPro"/>
</dbReference>
<dbReference type="EMBL" id="JANJYI010000003">
    <property type="protein sequence ID" value="KAK2657966.1"/>
    <property type="molecule type" value="Genomic_DNA"/>
</dbReference>
<gene>
    <name evidence="3" type="ORF">Ddye_011018</name>
</gene>
<proteinExistence type="predicted"/>
<sequence>MRGMGFRNLINFNRALLTQQVWRLIKNPGSLAAKVLKHLYFCSCSVLEAEDGRKGSFLWHSLCLGRGLIDAGSRWRIGCGSGVSIYNDKWILHPNSFRVVFSIVRDDIVFVSQLKTESGAWNVPLIRHLFLEVDAYVIFSIPTSATHVVDTLCWHYTADGNYSVKSGYKLGNESEYLNRASSSGSGLLESWWKTLWHLEIHTKVKVFIWRACRHWIPTRQCLAARHIPVEGVCPICLRDSETVLHALWGYKRLKTEPVACVFMEKTSFANGLHFLDFILGFFKCLSKGELSLLCIVFWPIWFVRNQWVHGERENMAETVLSWSINFLLGFQDANGVCSDKAVSAGSANSPGSVISNGYTDAKWIPPLGELFKINTDAALDMENNIVAVVESDAKGVVELINSGRKNYSKIGLGCLDITDRLRDGSISGIQFVARAANNVAHTLAKLALSVDHDRFWVESYPDCVSHRIQKDLPC</sequence>
<accession>A0AAD9XEZ5</accession>
<dbReference type="Pfam" id="PF13456">
    <property type="entry name" value="RVT_3"/>
    <property type="match status" value="1"/>
</dbReference>
<dbReference type="InterPro" id="IPR052929">
    <property type="entry name" value="RNase_H-like_EbsB-rel"/>
</dbReference>
<feature type="domain" description="RNase H type-1" evidence="1">
    <location>
        <begin position="388"/>
        <end position="447"/>
    </location>
</feature>
<dbReference type="AlphaFoldDB" id="A0AAD9XEZ5"/>
<evidence type="ECO:0000313" key="4">
    <source>
        <dbReference type="Proteomes" id="UP001280121"/>
    </source>
</evidence>
<evidence type="ECO:0000259" key="2">
    <source>
        <dbReference type="Pfam" id="PF13966"/>
    </source>
</evidence>
<dbReference type="GO" id="GO:0003676">
    <property type="term" value="F:nucleic acid binding"/>
    <property type="evidence" value="ECO:0007669"/>
    <property type="project" value="InterPro"/>
</dbReference>
<feature type="domain" description="Reverse transcriptase zinc-binding" evidence="2">
    <location>
        <begin position="162"/>
        <end position="247"/>
    </location>
</feature>
<dbReference type="InterPro" id="IPR002156">
    <property type="entry name" value="RNaseH_domain"/>
</dbReference>